<sequence length="160" mass="18094">MKSCWLYFFVLIFISNLCISQSQLEFGPKGGLNLTFIKVPEASFGDNIEVKVGYYAGLFVDVPIEGSLSIQPEVLYVGINDFKFINAPIYLKVKASDRFNILIGPSMNYFFDFFSNKFKVRADLSISHQILKALNVHLKFALGFEEVTPNGLFLGMDLRI</sequence>
<reference evidence="2 3" key="1">
    <citation type="submission" date="2018-01" db="EMBL/GenBank/DDBJ databases">
        <title>The draft genome of Hanstruepera neustonica JCM19743.</title>
        <authorList>
            <person name="He R.-H."/>
            <person name="Du Z.-J."/>
        </authorList>
    </citation>
    <scope>NUCLEOTIDE SEQUENCE [LARGE SCALE GENOMIC DNA]</scope>
    <source>
        <strain evidence="2 3">JCM19743</strain>
    </source>
</reference>
<accession>A0A2K1DWE1</accession>
<evidence type="ECO:0000313" key="2">
    <source>
        <dbReference type="EMBL" id="PNQ72309.1"/>
    </source>
</evidence>
<dbReference type="RefSeq" id="WP_103052796.1">
    <property type="nucleotide sequence ID" value="NZ_POWF01000009.1"/>
</dbReference>
<dbReference type="EMBL" id="POWF01000009">
    <property type="protein sequence ID" value="PNQ72309.1"/>
    <property type="molecule type" value="Genomic_DNA"/>
</dbReference>
<dbReference type="Pfam" id="PF13568">
    <property type="entry name" value="OMP_b-brl_2"/>
    <property type="match status" value="1"/>
</dbReference>
<proteinExistence type="predicted"/>
<feature type="domain" description="Outer membrane protein beta-barrel" evidence="1">
    <location>
        <begin position="20"/>
        <end position="77"/>
    </location>
</feature>
<dbReference type="Proteomes" id="UP000236641">
    <property type="component" value="Unassembled WGS sequence"/>
</dbReference>
<evidence type="ECO:0000259" key="1">
    <source>
        <dbReference type="Pfam" id="PF13568"/>
    </source>
</evidence>
<keyword evidence="3" id="KW-1185">Reference proteome</keyword>
<evidence type="ECO:0000313" key="3">
    <source>
        <dbReference type="Proteomes" id="UP000236641"/>
    </source>
</evidence>
<dbReference type="AlphaFoldDB" id="A0A2K1DWE1"/>
<organism evidence="2 3">
    <name type="scientific">Hanstruepera neustonica</name>
    <dbReference type="NCBI Taxonomy" id="1445657"/>
    <lineage>
        <taxon>Bacteria</taxon>
        <taxon>Pseudomonadati</taxon>
        <taxon>Bacteroidota</taxon>
        <taxon>Flavobacteriia</taxon>
        <taxon>Flavobacteriales</taxon>
        <taxon>Flavobacteriaceae</taxon>
        <taxon>Hanstruepera</taxon>
    </lineage>
</organism>
<gene>
    <name evidence="2" type="ORF">C1T31_12215</name>
</gene>
<protein>
    <recommendedName>
        <fullName evidence="1">Outer membrane protein beta-barrel domain-containing protein</fullName>
    </recommendedName>
</protein>
<comment type="caution">
    <text evidence="2">The sequence shown here is derived from an EMBL/GenBank/DDBJ whole genome shotgun (WGS) entry which is preliminary data.</text>
</comment>
<dbReference type="InterPro" id="IPR025665">
    <property type="entry name" value="Beta-barrel_OMP_2"/>
</dbReference>
<name>A0A2K1DWE1_9FLAO</name>